<dbReference type="EMBL" id="JARJCM010000239">
    <property type="protein sequence ID" value="KAJ7021203.1"/>
    <property type="molecule type" value="Genomic_DNA"/>
</dbReference>
<reference evidence="2" key="1">
    <citation type="submission" date="2023-03" db="EMBL/GenBank/DDBJ databases">
        <title>Massive genome expansion in bonnet fungi (Mycena s.s.) driven by repeated elements and novel gene families across ecological guilds.</title>
        <authorList>
            <consortium name="Lawrence Berkeley National Laboratory"/>
            <person name="Harder C.B."/>
            <person name="Miyauchi S."/>
            <person name="Viragh M."/>
            <person name="Kuo A."/>
            <person name="Thoen E."/>
            <person name="Andreopoulos B."/>
            <person name="Lu D."/>
            <person name="Skrede I."/>
            <person name="Drula E."/>
            <person name="Henrissat B."/>
            <person name="Morin E."/>
            <person name="Kohler A."/>
            <person name="Barry K."/>
            <person name="LaButti K."/>
            <person name="Morin E."/>
            <person name="Salamov A."/>
            <person name="Lipzen A."/>
            <person name="Mereny Z."/>
            <person name="Hegedus B."/>
            <person name="Baldrian P."/>
            <person name="Stursova M."/>
            <person name="Weitz H."/>
            <person name="Taylor A."/>
            <person name="Grigoriev I.V."/>
            <person name="Nagy L.G."/>
            <person name="Martin F."/>
            <person name="Kauserud H."/>
        </authorList>
    </citation>
    <scope>NUCLEOTIDE SEQUENCE</scope>
    <source>
        <strain evidence="2">CBHHK200</strain>
    </source>
</reference>
<feature type="region of interest" description="Disordered" evidence="1">
    <location>
        <begin position="173"/>
        <end position="302"/>
    </location>
</feature>
<sequence>MCRVHLGATPRMQNIRAGVVVAQCCCRSEHLACMQYLHKLHPHFPHPHPDRHRAYRCGALTLLVLAHATALGEGCAGVAGATPADDTFVARGTHMGLMGCWAATMVSSLQGRDCVVSEFTRRHSKMRNERMLVQRGRPPHKEIRNRPAAWTKPENNKRLYAFSMIAGCDRHHPRSLTRTTLPLPPAPPSQTRAASPIPHEKSAVAQKSEEKKQKEEPQARSTRRRRRTHAYTPPVSATYDDDAGVHQARSTPRESRALPIAHQHHHPHRALPHTRKNKSKKKDPEHAVPDHDDARRKTEHRTNIYCVQRQHIKRSTQCVVGHQRNWAPPSPTPRHAHSNSPYSHPHAKKKKKHKKNPQARRLGR</sequence>
<feature type="compositionally biased region" description="Basic residues" evidence="1">
    <location>
        <begin position="345"/>
        <end position="364"/>
    </location>
</feature>
<feature type="compositionally biased region" description="Basic and acidic residues" evidence="1">
    <location>
        <begin position="282"/>
        <end position="302"/>
    </location>
</feature>
<feature type="compositionally biased region" description="Basic and acidic residues" evidence="1">
    <location>
        <begin position="198"/>
        <end position="218"/>
    </location>
</feature>
<organism evidence="2 3">
    <name type="scientific">Mycena alexandri</name>
    <dbReference type="NCBI Taxonomy" id="1745969"/>
    <lineage>
        <taxon>Eukaryota</taxon>
        <taxon>Fungi</taxon>
        <taxon>Dikarya</taxon>
        <taxon>Basidiomycota</taxon>
        <taxon>Agaricomycotina</taxon>
        <taxon>Agaricomycetes</taxon>
        <taxon>Agaricomycetidae</taxon>
        <taxon>Agaricales</taxon>
        <taxon>Marasmiineae</taxon>
        <taxon>Mycenaceae</taxon>
        <taxon>Mycena</taxon>
    </lineage>
</organism>
<evidence type="ECO:0000313" key="3">
    <source>
        <dbReference type="Proteomes" id="UP001218188"/>
    </source>
</evidence>
<evidence type="ECO:0000256" key="1">
    <source>
        <dbReference type="SAM" id="MobiDB-lite"/>
    </source>
</evidence>
<protein>
    <submittedName>
        <fullName evidence="2">Uncharacterized protein</fullName>
    </submittedName>
</protein>
<feature type="region of interest" description="Disordered" evidence="1">
    <location>
        <begin position="316"/>
        <end position="364"/>
    </location>
</feature>
<accession>A0AAD6WNK4</accession>
<dbReference type="Proteomes" id="UP001218188">
    <property type="component" value="Unassembled WGS sequence"/>
</dbReference>
<proteinExistence type="predicted"/>
<evidence type="ECO:0000313" key="2">
    <source>
        <dbReference type="EMBL" id="KAJ7021203.1"/>
    </source>
</evidence>
<comment type="caution">
    <text evidence="2">The sequence shown here is derived from an EMBL/GenBank/DDBJ whole genome shotgun (WGS) entry which is preliminary data.</text>
</comment>
<gene>
    <name evidence="2" type="ORF">C8F04DRAFT_1195741</name>
</gene>
<feature type="compositionally biased region" description="Basic residues" evidence="1">
    <location>
        <begin position="262"/>
        <end position="281"/>
    </location>
</feature>
<name>A0AAD6WNK4_9AGAR</name>
<keyword evidence="3" id="KW-1185">Reference proteome</keyword>
<dbReference type="AlphaFoldDB" id="A0AAD6WNK4"/>